<evidence type="ECO:0000256" key="9">
    <source>
        <dbReference type="SAM" id="MobiDB-lite"/>
    </source>
</evidence>
<comment type="similarity">
    <text evidence="8">Belongs to the CWC16 family. YJU2 subfamily.</text>
</comment>
<sequence length="289" mass="33359">MGERKVLNKYYPPDFDPTLIPRARRPKNEQYKVRMMVPMSIRCLTCGEFIYKGKKFNARKETVQGEEYLGIKIFRFYVKCTRCSSEITIKTDPKNSDYTCEMGATRNFEGWKEGEKMMEQFRKQREEEEQGNAMKALENKTLDNKMEMDILDGLDEIRSLNAKASKVDPMQILEHIQKQEEEEEPSVDEEEMNTLRLLEQSSDLPIKRLPDEPDEPSRTPKEPENLSNPGLKPPPPRLPKKRSNSSPAVVTIAAKPTKSDGGKPVVTLKFTPKFRKTALTRPKNPLVNY</sequence>
<dbReference type="PANTHER" id="PTHR12111:SF1">
    <property type="entry name" value="SPLICING FACTOR YJU2"/>
    <property type="match status" value="1"/>
</dbReference>
<evidence type="ECO:0000256" key="4">
    <source>
        <dbReference type="ARBA" id="ARBA00022728"/>
    </source>
</evidence>
<evidence type="ECO:0000256" key="8">
    <source>
        <dbReference type="HAMAP-Rule" id="MF_03226"/>
    </source>
</evidence>
<dbReference type="GO" id="GO:0046872">
    <property type="term" value="F:metal ion binding"/>
    <property type="evidence" value="ECO:0007669"/>
    <property type="project" value="UniProtKB-KW"/>
</dbReference>
<name>A0A6B2LD55_9EUKA</name>
<accession>A0A6B2LD55</accession>
<evidence type="ECO:0000256" key="5">
    <source>
        <dbReference type="ARBA" id="ARBA00022833"/>
    </source>
</evidence>
<evidence type="ECO:0000256" key="7">
    <source>
        <dbReference type="ARBA" id="ARBA00023242"/>
    </source>
</evidence>
<keyword evidence="5 8" id="KW-0862">Zinc</keyword>
<evidence type="ECO:0000256" key="1">
    <source>
        <dbReference type="ARBA" id="ARBA00004123"/>
    </source>
</evidence>
<dbReference type="InterPro" id="IPR007590">
    <property type="entry name" value="Saf4/Yju2"/>
</dbReference>
<dbReference type="Pfam" id="PF04502">
    <property type="entry name" value="Saf4_Yju2"/>
    <property type="match status" value="1"/>
</dbReference>
<feature type="binding site" evidence="8">
    <location>
        <position position="83"/>
    </location>
    <ligand>
        <name>Zn(2+)</name>
        <dbReference type="ChEBI" id="CHEBI:29105"/>
    </ligand>
</feature>
<feature type="binding site" evidence="8">
    <location>
        <position position="80"/>
    </location>
    <ligand>
        <name>Zn(2+)</name>
        <dbReference type="ChEBI" id="CHEBI:29105"/>
    </ligand>
</feature>
<dbReference type="HAMAP" id="MF_03226">
    <property type="entry name" value="YJU2"/>
    <property type="match status" value="1"/>
</dbReference>
<reference evidence="10" key="1">
    <citation type="journal article" date="2020" name="J. Eukaryot. Microbiol.">
        <title>De novo Sequencing, Assembly and Annotation of the Transcriptome for the Free-Living Testate Amoeba Arcella intermedia.</title>
        <authorList>
            <person name="Ribeiro G.M."/>
            <person name="Porfirio-Sousa A.L."/>
            <person name="Maurer-Alcala X.X."/>
            <person name="Katz L.A."/>
            <person name="Lahr D.J.G."/>
        </authorList>
    </citation>
    <scope>NUCLEOTIDE SEQUENCE</scope>
</reference>
<evidence type="ECO:0000313" key="10">
    <source>
        <dbReference type="EMBL" id="NDV34668.1"/>
    </source>
</evidence>
<comment type="subcellular location">
    <subcellularLocation>
        <location evidence="1 8">Nucleus</location>
    </subcellularLocation>
</comment>
<keyword evidence="2" id="KW-0507">mRNA processing</keyword>
<dbReference type="AlphaFoldDB" id="A0A6B2LD55"/>
<dbReference type="InterPro" id="IPR043701">
    <property type="entry name" value="Yju2"/>
</dbReference>
<keyword evidence="4 8" id="KW-0747">Spliceosome</keyword>
<keyword evidence="7 8" id="KW-0539">Nucleus</keyword>
<dbReference type="GO" id="GO:0071006">
    <property type="term" value="C:U2-type catalytic step 1 spliceosome"/>
    <property type="evidence" value="ECO:0007669"/>
    <property type="project" value="UniProtKB-UniRule"/>
</dbReference>
<feature type="binding site" evidence="8">
    <location>
        <position position="43"/>
    </location>
    <ligand>
        <name>Zn(2+)</name>
        <dbReference type="ChEBI" id="CHEBI:29105"/>
    </ligand>
</feature>
<dbReference type="EMBL" id="GIBP01005699">
    <property type="protein sequence ID" value="NDV34668.1"/>
    <property type="molecule type" value="Transcribed_RNA"/>
</dbReference>
<comment type="function">
    <text evidence="8">Part of the spliceosome which catalyzes two sequential transesterification reactions, first the excision of the non-coding intron from pre-mRNA and then the ligation of the coding exons to form the mature mRNA. Plays a role in stabilizing the structure of the spliceosome catalytic core and docking of the branch helix into the active site, producing 5'-exon and lariat intron-3'-intermediates.</text>
</comment>
<protein>
    <recommendedName>
        <fullName evidence="8">Splicing factor YJU2</fullName>
    </recommendedName>
</protein>
<comment type="subunit">
    <text evidence="8">Component of the spliceosome. Present in the activated B complex, the catalytically activated B* complex which catalyzes the branching, the catalytic step 1 C complex catalyzing the exon ligation, and the postcatalytic P complex containing the ligated exons (mRNA) and the excised lariat intron.</text>
</comment>
<feature type="compositionally biased region" description="Basic and acidic residues" evidence="9">
    <location>
        <begin position="205"/>
        <end position="224"/>
    </location>
</feature>
<keyword evidence="3 8" id="KW-0479">Metal-binding</keyword>
<evidence type="ECO:0000256" key="6">
    <source>
        <dbReference type="ARBA" id="ARBA00023187"/>
    </source>
</evidence>
<evidence type="ECO:0000256" key="2">
    <source>
        <dbReference type="ARBA" id="ARBA00022664"/>
    </source>
</evidence>
<dbReference type="PANTHER" id="PTHR12111">
    <property type="entry name" value="SPLICING FACTOR YJU2"/>
    <property type="match status" value="1"/>
</dbReference>
<proteinExistence type="inferred from homology"/>
<feature type="region of interest" description="Disordered" evidence="9">
    <location>
        <begin position="198"/>
        <end position="265"/>
    </location>
</feature>
<evidence type="ECO:0000256" key="3">
    <source>
        <dbReference type="ARBA" id="ARBA00022723"/>
    </source>
</evidence>
<organism evidence="10">
    <name type="scientific">Arcella intermedia</name>
    <dbReference type="NCBI Taxonomy" id="1963864"/>
    <lineage>
        <taxon>Eukaryota</taxon>
        <taxon>Amoebozoa</taxon>
        <taxon>Tubulinea</taxon>
        <taxon>Elardia</taxon>
        <taxon>Arcellinida</taxon>
        <taxon>Sphaerothecina</taxon>
        <taxon>Arcellidae</taxon>
        <taxon>Arcella</taxon>
    </lineage>
</organism>
<feature type="binding site" evidence="8">
    <location>
        <position position="46"/>
    </location>
    <ligand>
        <name>Zn(2+)</name>
        <dbReference type="ChEBI" id="CHEBI:29105"/>
    </ligand>
</feature>
<dbReference type="GO" id="GO:0000349">
    <property type="term" value="P:generation of catalytic spliceosome for first transesterification step"/>
    <property type="evidence" value="ECO:0007669"/>
    <property type="project" value="UniProtKB-UniRule"/>
</dbReference>
<keyword evidence="6" id="KW-0508">mRNA splicing</keyword>